<accession>X1BXW0</accession>
<comment type="caution">
    <text evidence="1">The sequence shown here is derived from an EMBL/GenBank/DDBJ whole genome shotgun (WGS) entry which is preliminary data.</text>
</comment>
<evidence type="ECO:0008006" key="2">
    <source>
        <dbReference type="Google" id="ProtNLM"/>
    </source>
</evidence>
<feature type="non-terminal residue" evidence="1">
    <location>
        <position position="1"/>
    </location>
</feature>
<proteinExistence type="predicted"/>
<dbReference type="Gene3D" id="2.115.10.20">
    <property type="entry name" value="Glycosyl hydrolase domain, family 43"/>
    <property type="match status" value="2"/>
</dbReference>
<dbReference type="EMBL" id="BART01028063">
    <property type="protein sequence ID" value="GAH00661.1"/>
    <property type="molecule type" value="Genomic_DNA"/>
</dbReference>
<reference evidence="1" key="1">
    <citation type="journal article" date="2014" name="Front. Microbiol.">
        <title>High frequency of phylogenetically diverse reductive dehalogenase-homologous genes in deep subseafloor sedimentary metagenomes.</title>
        <authorList>
            <person name="Kawai M."/>
            <person name="Futagami T."/>
            <person name="Toyoda A."/>
            <person name="Takaki Y."/>
            <person name="Nishi S."/>
            <person name="Hori S."/>
            <person name="Arai W."/>
            <person name="Tsubouchi T."/>
            <person name="Morono Y."/>
            <person name="Uchiyama I."/>
            <person name="Ito T."/>
            <person name="Fujiyama A."/>
            <person name="Inagaki F."/>
            <person name="Takami H."/>
        </authorList>
    </citation>
    <scope>NUCLEOTIDE SEQUENCE</scope>
    <source>
        <strain evidence="1">Expedition CK06-06</strain>
    </source>
</reference>
<protein>
    <recommendedName>
        <fullName evidence="2">Glycosyl hydrolase family 43</fullName>
    </recommendedName>
</protein>
<dbReference type="InterPro" id="IPR023296">
    <property type="entry name" value="Glyco_hydro_beta-prop_sf"/>
</dbReference>
<evidence type="ECO:0000313" key="1">
    <source>
        <dbReference type="EMBL" id="GAH00661.1"/>
    </source>
</evidence>
<feature type="non-terminal residue" evidence="1">
    <location>
        <position position="273"/>
    </location>
</feature>
<dbReference type="AlphaFoldDB" id="X1BXW0"/>
<organism evidence="1">
    <name type="scientific">marine sediment metagenome</name>
    <dbReference type="NCBI Taxonomy" id="412755"/>
    <lineage>
        <taxon>unclassified sequences</taxon>
        <taxon>metagenomes</taxon>
        <taxon>ecological metagenomes</taxon>
    </lineage>
</organism>
<dbReference type="SUPFAM" id="SSF75005">
    <property type="entry name" value="Arabinanase/levansucrase/invertase"/>
    <property type="match status" value="1"/>
</dbReference>
<gene>
    <name evidence="1" type="ORF">S01H4_49587</name>
</gene>
<name>X1BXW0_9ZZZZ</name>
<sequence>ESSGTWTKYAGNPIIEVGPDPWDDGYIACAAFYEEAGTYYLFYSAAGAAAYDNAICVATATDPLGPWTKSPNNPILDDDSGLGFAAGMIYMCGVVKVGGTYYLYVTDADYTQCDYGPMYVFTSSSIYGTWTRYPDPVLSPGAEGEWDDGAFSEAEVLYYDGVFHTFYGGAQMEPGNSKCRTRDLVKESIGYAYSYDGFNFTKYENNPVIDRLDITHDPHVNALAEVHFIVELPYIYTFATERWESDWDDHTGCPWCEDLALNVIEIGPPPPPA</sequence>